<organism evidence="2 3">
    <name type="scientific">Pseudonocardia broussonetiae</name>
    <dbReference type="NCBI Taxonomy" id="2736640"/>
    <lineage>
        <taxon>Bacteria</taxon>
        <taxon>Bacillati</taxon>
        <taxon>Actinomycetota</taxon>
        <taxon>Actinomycetes</taxon>
        <taxon>Pseudonocardiales</taxon>
        <taxon>Pseudonocardiaceae</taxon>
        <taxon>Pseudonocardia</taxon>
    </lineage>
</organism>
<dbReference type="RefSeq" id="WP_172163590.1">
    <property type="nucleotide sequence ID" value="NZ_CP053564.1"/>
</dbReference>
<dbReference type="CDD" id="cd07043">
    <property type="entry name" value="STAS_anti-anti-sigma_factors"/>
    <property type="match status" value="1"/>
</dbReference>
<gene>
    <name evidence="2" type="ORF">HOP40_26820</name>
</gene>
<protein>
    <submittedName>
        <fullName evidence="2">STAS domain-containing protein</fullName>
    </submittedName>
</protein>
<accession>A0A6M6JLX1</accession>
<dbReference type="KEGG" id="pbro:HOP40_26820"/>
<dbReference type="SUPFAM" id="SSF52091">
    <property type="entry name" value="SpoIIaa-like"/>
    <property type="match status" value="1"/>
</dbReference>
<dbReference type="InterPro" id="IPR002645">
    <property type="entry name" value="STAS_dom"/>
</dbReference>
<dbReference type="InterPro" id="IPR058548">
    <property type="entry name" value="MlaB-like_STAS"/>
</dbReference>
<keyword evidence="3" id="KW-1185">Reference proteome</keyword>
<dbReference type="EMBL" id="CP053564">
    <property type="protein sequence ID" value="QJY48948.1"/>
    <property type="molecule type" value="Genomic_DNA"/>
</dbReference>
<name>A0A6M6JLX1_9PSEU</name>
<dbReference type="PROSITE" id="PS50801">
    <property type="entry name" value="STAS"/>
    <property type="match status" value="1"/>
</dbReference>
<dbReference type="Gene3D" id="3.30.750.24">
    <property type="entry name" value="STAS domain"/>
    <property type="match status" value="1"/>
</dbReference>
<dbReference type="InterPro" id="IPR036513">
    <property type="entry name" value="STAS_dom_sf"/>
</dbReference>
<sequence length="121" mass="12392">MDERLGGPPPAPAGAAVSGVDGLVVEVVHPRSGILLVVVRGELVEQTAAQAEHLLARALPSEPHDPRHRVAVDLSGVSAVTAPGLDVLLRLQDRIDAAGGHLELLAPSAPVILLLHEAVSG</sequence>
<feature type="domain" description="STAS" evidence="1">
    <location>
        <begin position="24"/>
        <end position="115"/>
    </location>
</feature>
<dbReference type="Pfam" id="PF13466">
    <property type="entry name" value="STAS_2"/>
    <property type="match status" value="1"/>
</dbReference>
<reference evidence="2 3" key="1">
    <citation type="submission" date="2020-05" db="EMBL/GenBank/DDBJ databases">
        <authorList>
            <person name="Mo P."/>
        </authorList>
    </citation>
    <scope>NUCLEOTIDE SEQUENCE [LARGE SCALE GENOMIC DNA]</scope>
    <source>
        <strain evidence="2 3">Gen01</strain>
    </source>
</reference>
<evidence type="ECO:0000259" key="1">
    <source>
        <dbReference type="PROSITE" id="PS50801"/>
    </source>
</evidence>
<evidence type="ECO:0000313" key="2">
    <source>
        <dbReference type="EMBL" id="QJY48948.1"/>
    </source>
</evidence>
<proteinExistence type="predicted"/>
<dbReference type="AlphaFoldDB" id="A0A6M6JLX1"/>
<dbReference type="Proteomes" id="UP000505377">
    <property type="component" value="Chromosome"/>
</dbReference>
<evidence type="ECO:0000313" key="3">
    <source>
        <dbReference type="Proteomes" id="UP000505377"/>
    </source>
</evidence>